<accession>A0A1Y1WPT9</accession>
<dbReference type="GO" id="GO:0070390">
    <property type="term" value="C:transcription export complex 2"/>
    <property type="evidence" value="ECO:0007669"/>
    <property type="project" value="TreeGrafter"/>
</dbReference>
<dbReference type="Pfam" id="PF01399">
    <property type="entry name" value="PCI"/>
    <property type="match status" value="1"/>
</dbReference>
<dbReference type="PANTHER" id="PTHR12732">
    <property type="entry name" value="UNCHARACTERIZED PROTEASOME COMPONENT REGION PCI-CONTAINING"/>
    <property type="match status" value="1"/>
</dbReference>
<evidence type="ECO:0000313" key="3">
    <source>
        <dbReference type="Proteomes" id="UP000193944"/>
    </source>
</evidence>
<dbReference type="Gene3D" id="1.10.10.10">
    <property type="entry name" value="Winged helix-like DNA-binding domain superfamily/Winged helix DNA-binding domain"/>
    <property type="match status" value="1"/>
</dbReference>
<reference evidence="2 3" key="2">
    <citation type="submission" date="2016-08" db="EMBL/GenBank/DDBJ databases">
        <title>Pervasive Adenine N6-methylation of Active Genes in Fungi.</title>
        <authorList>
            <consortium name="DOE Joint Genome Institute"/>
            <person name="Mondo S.J."/>
            <person name="Dannebaum R.O."/>
            <person name="Kuo R.C."/>
            <person name="Labutti K."/>
            <person name="Haridas S."/>
            <person name="Kuo A."/>
            <person name="Salamov A."/>
            <person name="Ahrendt S.R."/>
            <person name="Lipzen A."/>
            <person name="Sullivan W."/>
            <person name="Andreopoulos W.B."/>
            <person name="Clum A."/>
            <person name="Lindquist E."/>
            <person name="Daum C."/>
            <person name="Ramamoorthy G.K."/>
            <person name="Gryganskyi A."/>
            <person name="Culley D."/>
            <person name="Magnuson J.K."/>
            <person name="James T.Y."/>
            <person name="O'Malley M.A."/>
            <person name="Stajich J.E."/>
            <person name="Spatafora J.W."/>
            <person name="Visel A."/>
            <person name="Grigoriev I.V."/>
        </authorList>
    </citation>
    <scope>NUCLEOTIDE SEQUENCE [LARGE SCALE GENOMIC DNA]</scope>
    <source>
        <strain evidence="2 3">S4</strain>
    </source>
</reference>
<feature type="domain" description="PCI" evidence="1">
    <location>
        <begin position="216"/>
        <end position="404"/>
    </location>
</feature>
<dbReference type="InterPro" id="IPR000717">
    <property type="entry name" value="PCI_dom"/>
</dbReference>
<reference evidence="2 3" key="1">
    <citation type="submission" date="2016-08" db="EMBL/GenBank/DDBJ databases">
        <title>A Parts List for Fungal Cellulosomes Revealed by Comparative Genomics.</title>
        <authorList>
            <consortium name="DOE Joint Genome Institute"/>
            <person name="Haitjema C.H."/>
            <person name="Gilmore S.P."/>
            <person name="Henske J.K."/>
            <person name="Solomon K.V."/>
            <person name="De Groot R."/>
            <person name="Kuo A."/>
            <person name="Mondo S.J."/>
            <person name="Salamov A.A."/>
            <person name="Labutti K."/>
            <person name="Zhao Z."/>
            <person name="Chiniquy J."/>
            <person name="Barry K."/>
            <person name="Brewer H.M."/>
            <person name="Purvine S.O."/>
            <person name="Wright A.T."/>
            <person name="Boxma B."/>
            <person name="Van Alen T."/>
            <person name="Hackstein J.H."/>
            <person name="Baker S.E."/>
            <person name="Grigoriev I.V."/>
            <person name="O'Malley M.A."/>
        </authorList>
    </citation>
    <scope>NUCLEOTIDE SEQUENCE [LARGE SCALE GENOMIC DNA]</scope>
    <source>
        <strain evidence="2 3">S4</strain>
    </source>
</reference>
<evidence type="ECO:0000313" key="2">
    <source>
        <dbReference type="EMBL" id="ORX75134.1"/>
    </source>
</evidence>
<dbReference type="PROSITE" id="PS50250">
    <property type="entry name" value="PCI"/>
    <property type="match status" value="1"/>
</dbReference>
<keyword evidence="3" id="KW-1185">Reference proteome</keyword>
<dbReference type="InterPro" id="IPR036388">
    <property type="entry name" value="WH-like_DNA-bd_sf"/>
</dbReference>
<dbReference type="InterPro" id="IPR045114">
    <property type="entry name" value="Csn12-like"/>
</dbReference>
<dbReference type="EMBL" id="MCFG01000376">
    <property type="protein sequence ID" value="ORX75134.1"/>
    <property type="molecule type" value="Genomic_DNA"/>
</dbReference>
<name>A0A1Y1WPT9_9FUNG</name>
<protein>
    <recommendedName>
        <fullName evidence="1">PCI domain-containing protein</fullName>
    </recommendedName>
</protein>
<dbReference type="AlphaFoldDB" id="A0A1Y1WPT9"/>
<dbReference type="GO" id="GO:0016973">
    <property type="term" value="P:poly(A)+ mRNA export from nucleus"/>
    <property type="evidence" value="ECO:0007669"/>
    <property type="project" value="TreeGrafter"/>
</dbReference>
<dbReference type="GO" id="GO:0000973">
    <property type="term" value="P:post-transcriptional tethering of RNA polymerase II gene DNA at nuclear periphery"/>
    <property type="evidence" value="ECO:0007669"/>
    <property type="project" value="TreeGrafter"/>
</dbReference>
<dbReference type="GO" id="GO:0003690">
    <property type="term" value="F:double-stranded DNA binding"/>
    <property type="evidence" value="ECO:0007669"/>
    <property type="project" value="InterPro"/>
</dbReference>
<proteinExistence type="predicted"/>
<organism evidence="2 3">
    <name type="scientific">Anaeromyces robustus</name>
    <dbReference type="NCBI Taxonomy" id="1754192"/>
    <lineage>
        <taxon>Eukaryota</taxon>
        <taxon>Fungi</taxon>
        <taxon>Fungi incertae sedis</taxon>
        <taxon>Chytridiomycota</taxon>
        <taxon>Chytridiomycota incertae sedis</taxon>
        <taxon>Neocallimastigomycetes</taxon>
        <taxon>Neocallimastigales</taxon>
        <taxon>Neocallimastigaceae</taxon>
        <taxon>Anaeromyces</taxon>
    </lineage>
</organism>
<dbReference type="PANTHER" id="PTHR12732:SF8">
    <property type="entry name" value="NUCLEAR MRNA EXPORT PROTEIN THP1"/>
    <property type="match status" value="1"/>
</dbReference>
<dbReference type="GO" id="GO:0003723">
    <property type="term" value="F:RNA binding"/>
    <property type="evidence" value="ECO:0007669"/>
    <property type="project" value="InterPro"/>
</dbReference>
<evidence type="ECO:0000259" key="1">
    <source>
        <dbReference type="PROSITE" id="PS50250"/>
    </source>
</evidence>
<dbReference type="OrthoDB" id="5404651at2759"/>
<dbReference type="SMART" id="SM00753">
    <property type="entry name" value="PAM"/>
    <property type="match status" value="1"/>
</dbReference>
<dbReference type="STRING" id="1754192.A0A1Y1WPT9"/>
<sequence length="413" mass="49074">MSVSDANTFCFQLSEIVRSKDEIGFTKIFNPEELEENEYNSLVDNLNSLDDEIIRQIIDSFPNLELYENFIITYFGLVKNWDYNDYEKLFELYRKLYTDYMKVFSYPWQIFLLKSLSRSIIQLAYLCDLSPQNLGKKKSKIEEASRLFSSMFNSVVNDRESLEISKKMGAYFIANLAFKTYFKLNNLNLCQSFIQKLRQYDLDKENFYKFPISDQVTYSYYIGRLDLLNSNIINAEKHLNYAYTNCLNGNDFFKNKKLIFLYLTVVRLIMGKFPKEILLRKYGYYEYFYDLIQAIKQGNFKIYNTILNERLDWYIKTGIYLILKKQMEALMFRNLFSKVFKITAIGKNPMISYYSLLKAFKFVGLNDYDLDDIECVAVSLIQKGYMNAYVNNETQLIILSRKLPFPNPYVTNY</sequence>
<gene>
    <name evidence="2" type="ORF">BCR32DRAFT_272095</name>
</gene>
<dbReference type="Proteomes" id="UP000193944">
    <property type="component" value="Unassembled WGS sequence"/>
</dbReference>
<dbReference type="GO" id="GO:0006368">
    <property type="term" value="P:transcription elongation by RNA polymerase II"/>
    <property type="evidence" value="ECO:0007669"/>
    <property type="project" value="TreeGrafter"/>
</dbReference>
<comment type="caution">
    <text evidence="2">The sequence shown here is derived from an EMBL/GenBank/DDBJ whole genome shotgun (WGS) entry which is preliminary data.</text>
</comment>